<dbReference type="EMBL" id="LSRX01005258">
    <property type="protein sequence ID" value="OLP73545.1"/>
    <property type="molecule type" value="Genomic_DNA"/>
</dbReference>
<comment type="caution">
    <text evidence="1">The sequence shown here is derived from an EMBL/GenBank/DDBJ whole genome shotgun (WGS) entry which is preliminary data.</text>
</comment>
<name>A0A1Q9BS78_SYMMI</name>
<keyword evidence="2" id="KW-1185">Reference proteome</keyword>
<sequence>AAERVLSLAWRKGVRPNQKTFDTMIALAAAAGDLPAA</sequence>
<dbReference type="AlphaFoldDB" id="A0A1Q9BS78"/>
<dbReference type="Proteomes" id="UP000186817">
    <property type="component" value="Unassembled WGS sequence"/>
</dbReference>
<feature type="non-terminal residue" evidence="1">
    <location>
        <position position="37"/>
    </location>
</feature>
<organism evidence="1 2">
    <name type="scientific">Symbiodinium microadriaticum</name>
    <name type="common">Dinoflagellate</name>
    <name type="synonym">Zooxanthella microadriatica</name>
    <dbReference type="NCBI Taxonomy" id="2951"/>
    <lineage>
        <taxon>Eukaryota</taxon>
        <taxon>Sar</taxon>
        <taxon>Alveolata</taxon>
        <taxon>Dinophyceae</taxon>
        <taxon>Suessiales</taxon>
        <taxon>Symbiodiniaceae</taxon>
        <taxon>Symbiodinium</taxon>
    </lineage>
</organism>
<gene>
    <name evidence="1" type="ORF">AK812_SmicGene47185</name>
</gene>
<reference evidence="1 2" key="1">
    <citation type="submission" date="2016-02" db="EMBL/GenBank/DDBJ databases">
        <title>Genome analysis of coral dinoflagellate symbionts highlights evolutionary adaptations to a symbiotic lifestyle.</title>
        <authorList>
            <person name="Aranda M."/>
            <person name="Li Y."/>
            <person name="Liew Y.J."/>
            <person name="Baumgarten S."/>
            <person name="Simakov O."/>
            <person name="Wilson M."/>
            <person name="Piel J."/>
            <person name="Ashoor H."/>
            <person name="Bougouffa S."/>
            <person name="Bajic V.B."/>
            <person name="Ryu T."/>
            <person name="Ravasi T."/>
            <person name="Bayer T."/>
            <person name="Micklem G."/>
            <person name="Kim H."/>
            <person name="Bhak J."/>
            <person name="Lajeunesse T.C."/>
            <person name="Voolstra C.R."/>
        </authorList>
    </citation>
    <scope>NUCLEOTIDE SEQUENCE [LARGE SCALE GENOMIC DNA]</scope>
    <source>
        <strain evidence="1 2">CCMP2467</strain>
    </source>
</reference>
<evidence type="ECO:0000313" key="2">
    <source>
        <dbReference type="Proteomes" id="UP000186817"/>
    </source>
</evidence>
<feature type="non-terminal residue" evidence="1">
    <location>
        <position position="1"/>
    </location>
</feature>
<protein>
    <submittedName>
        <fullName evidence="1">Uncharacterized protein</fullName>
    </submittedName>
</protein>
<proteinExistence type="predicted"/>
<evidence type="ECO:0000313" key="1">
    <source>
        <dbReference type="EMBL" id="OLP73545.1"/>
    </source>
</evidence>
<accession>A0A1Q9BS78</accession>